<name>A0AAN9PJ58_CLITE</name>
<dbReference type="PANTHER" id="PTHR37174">
    <property type="entry name" value="FORKHEAD-ASSOCIATED DOMAIN PROTEIN"/>
    <property type="match status" value="1"/>
</dbReference>
<gene>
    <name evidence="1" type="ORF">RJT34_10989</name>
</gene>
<dbReference type="EMBL" id="JAYKXN010000003">
    <property type="protein sequence ID" value="KAK7300153.1"/>
    <property type="molecule type" value="Genomic_DNA"/>
</dbReference>
<sequence length="304" mass="34448">MQGNVIVKSVWKCNVVAWRGMILNCVCVRVTAMAVPSFMCCASSTINTDQLRSQLDHLHAEANSTRTKATNARLRLLRLSEAAEKLQKQAAINIQKGKENDAREILFQRKKVLQALEKSKRRVELLDELSTKLSEAISLKESQLIGNVALNIEDTTEDDSSTVRIIAPKEDVQKHFSKDDTNPDMMKFGDIQDVPLSMESEGNPLDDKVTQNLRESLTIDSSNEDIVARSLSEISSYEDFMEHIDQKLSEIQAELVSVLNVSTLILDNEERPKNSRLQQTMELLESIHDIRQRIRSTKKTKLRI</sequence>
<dbReference type="PANTHER" id="PTHR37174:SF2">
    <property type="entry name" value="FORKHEAD-ASSOCIATED DOMAIN PROTEIN"/>
    <property type="match status" value="1"/>
</dbReference>
<organism evidence="1 2">
    <name type="scientific">Clitoria ternatea</name>
    <name type="common">Butterfly pea</name>
    <dbReference type="NCBI Taxonomy" id="43366"/>
    <lineage>
        <taxon>Eukaryota</taxon>
        <taxon>Viridiplantae</taxon>
        <taxon>Streptophyta</taxon>
        <taxon>Embryophyta</taxon>
        <taxon>Tracheophyta</taxon>
        <taxon>Spermatophyta</taxon>
        <taxon>Magnoliopsida</taxon>
        <taxon>eudicotyledons</taxon>
        <taxon>Gunneridae</taxon>
        <taxon>Pentapetalae</taxon>
        <taxon>rosids</taxon>
        <taxon>fabids</taxon>
        <taxon>Fabales</taxon>
        <taxon>Fabaceae</taxon>
        <taxon>Papilionoideae</taxon>
        <taxon>50 kb inversion clade</taxon>
        <taxon>NPAAA clade</taxon>
        <taxon>indigoferoid/millettioid clade</taxon>
        <taxon>Phaseoleae</taxon>
        <taxon>Clitoria</taxon>
    </lineage>
</organism>
<evidence type="ECO:0000313" key="1">
    <source>
        <dbReference type="EMBL" id="KAK7300153.1"/>
    </source>
</evidence>
<accession>A0AAN9PJ58</accession>
<evidence type="ECO:0000313" key="2">
    <source>
        <dbReference type="Proteomes" id="UP001359559"/>
    </source>
</evidence>
<comment type="caution">
    <text evidence="1">The sequence shown here is derived from an EMBL/GenBank/DDBJ whole genome shotgun (WGS) entry which is preliminary data.</text>
</comment>
<keyword evidence="2" id="KW-1185">Reference proteome</keyword>
<dbReference type="Proteomes" id="UP001359559">
    <property type="component" value="Unassembled WGS sequence"/>
</dbReference>
<dbReference type="AlphaFoldDB" id="A0AAN9PJ58"/>
<proteinExistence type="predicted"/>
<protein>
    <submittedName>
        <fullName evidence="1">Uncharacterized protein</fullName>
    </submittedName>
</protein>
<reference evidence="1 2" key="1">
    <citation type="submission" date="2024-01" db="EMBL/GenBank/DDBJ databases">
        <title>The genomes of 5 underutilized Papilionoideae crops provide insights into root nodulation and disease resistance.</title>
        <authorList>
            <person name="Yuan L."/>
        </authorList>
    </citation>
    <scope>NUCLEOTIDE SEQUENCE [LARGE SCALE GENOMIC DNA]</scope>
    <source>
        <strain evidence="1">LY-2023</strain>
        <tissue evidence="1">Leaf</tissue>
    </source>
</reference>